<dbReference type="Pfam" id="PF04464">
    <property type="entry name" value="Glyphos_transf"/>
    <property type="match status" value="1"/>
</dbReference>
<keyword evidence="3" id="KW-1003">Cell membrane</keyword>
<name>A0A1M5UJB4_9BACI</name>
<dbReference type="GO" id="GO:0005886">
    <property type="term" value="C:plasma membrane"/>
    <property type="evidence" value="ECO:0007669"/>
    <property type="project" value="UniProtKB-SubCell"/>
</dbReference>
<comment type="subcellular location">
    <subcellularLocation>
        <location evidence="1">Cell membrane</location>
        <topology evidence="1">Peripheral membrane protein</topology>
    </subcellularLocation>
</comment>
<protein>
    <submittedName>
        <fullName evidence="8">CDP-glycerol glycerophosphotransferase, TagB/SpsB family</fullName>
    </submittedName>
</protein>
<feature type="transmembrane region" description="Helical" evidence="7">
    <location>
        <begin position="7"/>
        <end position="25"/>
    </location>
</feature>
<dbReference type="EMBL" id="FQXD01000010">
    <property type="protein sequence ID" value="SHH63059.1"/>
    <property type="molecule type" value="Genomic_DNA"/>
</dbReference>
<keyword evidence="7" id="KW-1133">Transmembrane helix</keyword>
<evidence type="ECO:0000256" key="2">
    <source>
        <dbReference type="ARBA" id="ARBA00010488"/>
    </source>
</evidence>
<dbReference type="SUPFAM" id="SSF53756">
    <property type="entry name" value="UDP-Glycosyltransferase/glycogen phosphorylase"/>
    <property type="match status" value="1"/>
</dbReference>
<dbReference type="InterPro" id="IPR051612">
    <property type="entry name" value="Teichoic_Acid_Biosynth"/>
</dbReference>
<dbReference type="InterPro" id="IPR007554">
    <property type="entry name" value="Glycerophosphate_synth"/>
</dbReference>
<dbReference type="InterPro" id="IPR043149">
    <property type="entry name" value="TagF_N"/>
</dbReference>
<dbReference type="RefSeq" id="WP_073009477.1">
    <property type="nucleotide sequence ID" value="NZ_FQXD01000010.1"/>
</dbReference>
<dbReference type="Proteomes" id="UP000184079">
    <property type="component" value="Unassembled WGS sequence"/>
</dbReference>
<keyword evidence="5" id="KW-0777">Teichoic acid biosynthesis</keyword>
<sequence length="397" mass="46494">MVREFSITIYLFIFRIIFSLCRLFPLQKKVVAVASFGDNIHCTVQALNNQTEDSKVVILKDRSCTYPFKEGTYNELLLFSLSRPLLFLKSIYHLATAKTILVDNYFGFLAVTNFKADTTCIQLWHATGALKNFGLKDPSISNRSQKAYRRFRKVYKKFHYIVVGSEKMASTFRESFDVTNKRIIRTGVPRTDLLFNRLEKKQMSLYFKQKYPEIKDRKIILYAPTYREGQLNNFHINMDLKKMYTELSSEYVLFIKLHPAIKNKLQCAFETFLYDVSDYPNTNQLLTITDLLITDYSSIPFEYALFEKPMIFFAYDLEAYKKERGLIDEYETEMPGPVVQSTEEIITVMKQEAFHKEKIKSFANVWNQYSKGNSSERLAKFIIDLQTPIDQRRKASG</sequence>
<gene>
    <name evidence="8" type="ORF">SAMN05421807_1105</name>
</gene>
<evidence type="ECO:0000256" key="6">
    <source>
        <dbReference type="ARBA" id="ARBA00023136"/>
    </source>
</evidence>
<keyword evidence="9" id="KW-1185">Reference proteome</keyword>
<organism evidence="8 9">
    <name type="scientific">Virgibacillus chiguensis</name>
    <dbReference type="NCBI Taxonomy" id="411959"/>
    <lineage>
        <taxon>Bacteria</taxon>
        <taxon>Bacillati</taxon>
        <taxon>Bacillota</taxon>
        <taxon>Bacilli</taxon>
        <taxon>Bacillales</taxon>
        <taxon>Bacillaceae</taxon>
        <taxon>Virgibacillus</taxon>
    </lineage>
</organism>
<evidence type="ECO:0000256" key="3">
    <source>
        <dbReference type="ARBA" id="ARBA00022475"/>
    </source>
</evidence>
<evidence type="ECO:0000256" key="4">
    <source>
        <dbReference type="ARBA" id="ARBA00022679"/>
    </source>
</evidence>
<dbReference type="OrthoDB" id="9811865at2"/>
<dbReference type="Gene3D" id="3.40.50.12580">
    <property type="match status" value="1"/>
</dbReference>
<evidence type="ECO:0000313" key="9">
    <source>
        <dbReference type="Proteomes" id="UP000184079"/>
    </source>
</evidence>
<keyword evidence="6 7" id="KW-0472">Membrane</keyword>
<comment type="similarity">
    <text evidence="2">Belongs to the CDP-glycerol glycerophosphotransferase family.</text>
</comment>
<dbReference type="GO" id="GO:0019350">
    <property type="term" value="P:teichoic acid biosynthetic process"/>
    <property type="evidence" value="ECO:0007669"/>
    <property type="project" value="UniProtKB-KW"/>
</dbReference>
<dbReference type="InterPro" id="IPR043148">
    <property type="entry name" value="TagF_C"/>
</dbReference>
<dbReference type="Gene3D" id="3.40.50.11820">
    <property type="match status" value="1"/>
</dbReference>
<evidence type="ECO:0000313" key="8">
    <source>
        <dbReference type="EMBL" id="SHH63059.1"/>
    </source>
</evidence>
<dbReference type="PANTHER" id="PTHR37316:SF1">
    <property type="entry name" value="TEICHOIC ACID GLYCEROL-PHOSPHATE PRIMASE"/>
    <property type="match status" value="1"/>
</dbReference>
<keyword evidence="4 8" id="KW-0808">Transferase</keyword>
<evidence type="ECO:0000256" key="7">
    <source>
        <dbReference type="SAM" id="Phobius"/>
    </source>
</evidence>
<keyword evidence="7" id="KW-0812">Transmembrane</keyword>
<evidence type="ECO:0000256" key="5">
    <source>
        <dbReference type="ARBA" id="ARBA00022944"/>
    </source>
</evidence>
<reference evidence="9" key="1">
    <citation type="submission" date="2016-11" db="EMBL/GenBank/DDBJ databases">
        <authorList>
            <person name="Varghese N."/>
            <person name="Submissions S."/>
        </authorList>
    </citation>
    <scope>NUCLEOTIDE SEQUENCE [LARGE SCALE GENOMIC DNA]</scope>
    <source>
        <strain evidence="9">CGMCC 1.6496</strain>
    </source>
</reference>
<evidence type="ECO:0000256" key="1">
    <source>
        <dbReference type="ARBA" id="ARBA00004202"/>
    </source>
</evidence>
<dbReference type="GO" id="GO:0047355">
    <property type="term" value="F:CDP-glycerol glycerophosphotransferase activity"/>
    <property type="evidence" value="ECO:0007669"/>
    <property type="project" value="InterPro"/>
</dbReference>
<proteinExistence type="inferred from homology"/>
<accession>A0A1M5UJB4</accession>
<dbReference type="PANTHER" id="PTHR37316">
    <property type="entry name" value="TEICHOIC ACID GLYCEROL-PHOSPHATE PRIMASE"/>
    <property type="match status" value="1"/>
</dbReference>
<dbReference type="AlphaFoldDB" id="A0A1M5UJB4"/>